<evidence type="ECO:0000313" key="2">
    <source>
        <dbReference type="Proteomes" id="UP000236291"/>
    </source>
</evidence>
<sequence length="102" mass="11610">MAVAPWGDSVTSILSRRAAIPIVAAAIDNRDWYSLETEIVKMSRSWRTRHVEKGELEVGSCWRIRRKFLFRASYWKVHVGDISIACLLERAILGTHPSSTLL</sequence>
<name>A0A2K3MC27_TRIPR</name>
<organism evidence="1 2">
    <name type="scientific">Trifolium pratense</name>
    <name type="common">Red clover</name>
    <dbReference type="NCBI Taxonomy" id="57577"/>
    <lineage>
        <taxon>Eukaryota</taxon>
        <taxon>Viridiplantae</taxon>
        <taxon>Streptophyta</taxon>
        <taxon>Embryophyta</taxon>
        <taxon>Tracheophyta</taxon>
        <taxon>Spermatophyta</taxon>
        <taxon>Magnoliopsida</taxon>
        <taxon>eudicotyledons</taxon>
        <taxon>Gunneridae</taxon>
        <taxon>Pentapetalae</taxon>
        <taxon>rosids</taxon>
        <taxon>fabids</taxon>
        <taxon>Fabales</taxon>
        <taxon>Fabaceae</taxon>
        <taxon>Papilionoideae</taxon>
        <taxon>50 kb inversion clade</taxon>
        <taxon>NPAAA clade</taxon>
        <taxon>Hologalegina</taxon>
        <taxon>IRL clade</taxon>
        <taxon>Trifolieae</taxon>
        <taxon>Trifolium</taxon>
    </lineage>
</organism>
<gene>
    <name evidence="1" type="ORF">L195_g044439</name>
</gene>
<reference evidence="1 2" key="2">
    <citation type="journal article" date="2017" name="Front. Plant Sci.">
        <title>Gene Classification and Mining of Molecular Markers Useful in Red Clover (Trifolium pratense) Breeding.</title>
        <authorList>
            <person name="Istvanek J."/>
            <person name="Dluhosova J."/>
            <person name="Dluhos P."/>
            <person name="Patkova L."/>
            <person name="Nedelnik J."/>
            <person name="Repkova J."/>
        </authorList>
    </citation>
    <scope>NUCLEOTIDE SEQUENCE [LARGE SCALE GENOMIC DNA]</scope>
    <source>
        <strain evidence="2">cv. Tatra</strain>
        <tissue evidence="1">Young leaves</tissue>
    </source>
</reference>
<dbReference type="Proteomes" id="UP000236291">
    <property type="component" value="Unassembled WGS sequence"/>
</dbReference>
<evidence type="ECO:0000313" key="1">
    <source>
        <dbReference type="EMBL" id="PNX88336.1"/>
    </source>
</evidence>
<dbReference type="AlphaFoldDB" id="A0A2K3MC27"/>
<dbReference type="EMBL" id="ASHM01056272">
    <property type="protein sequence ID" value="PNX88336.1"/>
    <property type="molecule type" value="Genomic_DNA"/>
</dbReference>
<reference evidence="1 2" key="1">
    <citation type="journal article" date="2014" name="Am. J. Bot.">
        <title>Genome assembly and annotation for red clover (Trifolium pratense; Fabaceae).</title>
        <authorList>
            <person name="Istvanek J."/>
            <person name="Jaros M."/>
            <person name="Krenek A."/>
            <person name="Repkova J."/>
        </authorList>
    </citation>
    <scope>NUCLEOTIDE SEQUENCE [LARGE SCALE GENOMIC DNA]</scope>
    <source>
        <strain evidence="2">cv. Tatra</strain>
        <tissue evidence="1">Young leaves</tissue>
    </source>
</reference>
<accession>A0A2K3MC27</accession>
<proteinExistence type="predicted"/>
<protein>
    <submittedName>
        <fullName evidence="1">Uncharacterized protein</fullName>
    </submittedName>
</protein>
<comment type="caution">
    <text evidence="1">The sequence shown here is derived from an EMBL/GenBank/DDBJ whole genome shotgun (WGS) entry which is preliminary data.</text>
</comment>